<comment type="caution">
    <text evidence="2">The sequence shown here is derived from an EMBL/GenBank/DDBJ whole genome shotgun (WGS) entry which is preliminary data.</text>
</comment>
<gene>
    <name evidence="2" type="ORF">ACH5RR_027501</name>
</gene>
<feature type="region of interest" description="Disordered" evidence="1">
    <location>
        <begin position="1"/>
        <end position="95"/>
    </location>
</feature>
<dbReference type="Proteomes" id="UP001630127">
    <property type="component" value="Unassembled WGS sequence"/>
</dbReference>
<feature type="compositionally biased region" description="Basic and acidic residues" evidence="1">
    <location>
        <begin position="156"/>
        <end position="186"/>
    </location>
</feature>
<feature type="compositionally biased region" description="Polar residues" evidence="1">
    <location>
        <begin position="690"/>
        <end position="701"/>
    </location>
</feature>
<sequence>MEIPVGCPESSPPIRICSSAEVKQDTPTEQIDSSKIESTDDAEQLQTSGSSPRKLKVDKVLGASEDAADTFGGATEPGLEGDTDTKSEDPCRKISSFGDVSAVESVGKSGIDNCMAANDHRSAIACRVKEGGNCSTDESGTFLSRIEGVGEIDRVEEHISEKSVDHPAEFSESGRDHEVVPHRSDSDLDYDNLDPIEVARLVAIEVKREVDCREQSGSSSDRVPGDEIQQPDSADSASGPQSLAQEEESPGEVPTAPDLSPEASSHREDEPAVSAGSSEAEPINGAPEMECSQVTDVAQELPANPEKGVCNFDLNEEVCSDDVDRPENPSSIPVSAARTAAAPGVSVAAPQFEGGLGWKGSAATSAFHPASPCQNPEADKAHSTGGSNSSSKPRDGFLDIDLNVDESVAGKTTDSLLQKQIPVSSGLRSGESSVEASPRRSGRIELDLNRASGDGDASSDWRTEGLVLHQRNAHDSQSPSSSSSKQPFLRNIDLNLNDQPSFMNESSAHPLLSQNFNTPGVKRSDDSVISIMGMRVEVNRKDPQSLPLLNGSLEPTVDVNFGRTGGLLGMGSDVPYTHSPVYGYNGLASGPTLSFSSAMYGPVGLIPYMDSRGTPVVPQVMGSAPVLPPMFSHPPFLMGMTDTTASNGAGPSRNRFDLNSNLLEGGNIETGGLRQFFISGQPRLVDDHFNSTNSQASTSSGAGVKRKEPDSGREAYPTIRHNPPPWI</sequence>
<dbReference type="PANTHER" id="PTHR47292:SF1">
    <property type="entry name" value="TRANSCRIPTION ELONGATION FACTOR (TFIIS) FAMILY PROTEIN"/>
    <property type="match status" value="1"/>
</dbReference>
<evidence type="ECO:0000256" key="1">
    <source>
        <dbReference type="SAM" id="MobiDB-lite"/>
    </source>
</evidence>
<feature type="region of interest" description="Disordered" evidence="1">
    <location>
        <begin position="687"/>
        <end position="727"/>
    </location>
</feature>
<dbReference type="PANTHER" id="PTHR47292">
    <property type="entry name" value="TRANSCRIPTION ELONGATION FACTOR (TFIIS) FAMILY PROTEIN-RELATED"/>
    <property type="match status" value="1"/>
</dbReference>
<evidence type="ECO:0000313" key="3">
    <source>
        <dbReference type="Proteomes" id="UP001630127"/>
    </source>
</evidence>
<keyword evidence="3" id="KW-1185">Reference proteome</keyword>
<name>A0ABD2Z5M0_9GENT</name>
<feature type="region of interest" description="Disordered" evidence="1">
    <location>
        <begin position="351"/>
        <end position="398"/>
    </location>
</feature>
<feature type="region of interest" description="Disordered" evidence="1">
    <location>
        <begin position="156"/>
        <end position="193"/>
    </location>
</feature>
<dbReference type="AlphaFoldDB" id="A0ABD2Z5M0"/>
<feature type="compositionally biased region" description="Polar residues" evidence="1">
    <location>
        <begin position="230"/>
        <end position="244"/>
    </location>
</feature>
<reference evidence="2 3" key="1">
    <citation type="submission" date="2024-11" db="EMBL/GenBank/DDBJ databases">
        <title>A near-complete genome assembly of Cinchona calisaya.</title>
        <authorList>
            <person name="Lian D.C."/>
            <person name="Zhao X.W."/>
            <person name="Wei L."/>
        </authorList>
    </citation>
    <scope>NUCLEOTIDE SEQUENCE [LARGE SCALE GENOMIC DNA]</scope>
    <source>
        <tissue evidence="2">Nenye</tissue>
    </source>
</reference>
<feature type="compositionally biased region" description="Polar residues" evidence="1">
    <location>
        <begin position="413"/>
        <end position="435"/>
    </location>
</feature>
<feature type="compositionally biased region" description="Basic and acidic residues" evidence="1">
    <location>
        <begin position="22"/>
        <end position="38"/>
    </location>
</feature>
<accession>A0ABD2Z5M0</accession>
<dbReference type="EMBL" id="JBJUIK010000011">
    <property type="protein sequence ID" value="KAL3514784.1"/>
    <property type="molecule type" value="Genomic_DNA"/>
</dbReference>
<organism evidence="2 3">
    <name type="scientific">Cinchona calisaya</name>
    <dbReference type="NCBI Taxonomy" id="153742"/>
    <lineage>
        <taxon>Eukaryota</taxon>
        <taxon>Viridiplantae</taxon>
        <taxon>Streptophyta</taxon>
        <taxon>Embryophyta</taxon>
        <taxon>Tracheophyta</taxon>
        <taxon>Spermatophyta</taxon>
        <taxon>Magnoliopsida</taxon>
        <taxon>eudicotyledons</taxon>
        <taxon>Gunneridae</taxon>
        <taxon>Pentapetalae</taxon>
        <taxon>asterids</taxon>
        <taxon>lamiids</taxon>
        <taxon>Gentianales</taxon>
        <taxon>Rubiaceae</taxon>
        <taxon>Cinchonoideae</taxon>
        <taxon>Cinchoneae</taxon>
        <taxon>Cinchona</taxon>
    </lineage>
</organism>
<feature type="region of interest" description="Disordered" evidence="1">
    <location>
        <begin position="413"/>
        <end position="460"/>
    </location>
</feature>
<feature type="compositionally biased region" description="Basic and acidic residues" evidence="1">
    <location>
        <begin position="83"/>
        <end position="92"/>
    </location>
</feature>
<evidence type="ECO:0000313" key="2">
    <source>
        <dbReference type="EMBL" id="KAL3514784.1"/>
    </source>
</evidence>
<protein>
    <submittedName>
        <fullName evidence="2">Uncharacterized protein</fullName>
    </submittedName>
</protein>
<proteinExistence type="predicted"/>
<feature type="region of interest" description="Disordered" evidence="1">
    <location>
        <begin position="207"/>
        <end position="289"/>
    </location>
</feature>